<dbReference type="GO" id="GO:0046872">
    <property type="term" value="F:metal ion binding"/>
    <property type="evidence" value="ECO:0007669"/>
    <property type="project" value="UniProtKB-KW"/>
</dbReference>
<dbReference type="InterPro" id="IPR015341">
    <property type="entry name" value="Glyco_hydro_38_cen"/>
</dbReference>
<dbReference type="SUPFAM" id="SSF88688">
    <property type="entry name" value="Families 57/38 glycoside transferase middle domain"/>
    <property type="match status" value="1"/>
</dbReference>
<dbReference type="Proteomes" id="UP000663852">
    <property type="component" value="Unassembled WGS sequence"/>
</dbReference>
<protein>
    <recommendedName>
        <fullName evidence="3 10">Alpha-mannosidase</fullName>
        <ecNumber evidence="10">3.2.1.-</ecNumber>
    </recommendedName>
</protein>
<dbReference type="InterPro" id="IPR011013">
    <property type="entry name" value="Gal_mutarotase_sf_dom"/>
</dbReference>
<evidence type="ECO:0000313" key="13">
    <source>
        <dbReference type="EMBL" id="CAF1342763.1"/>
    </source>
</evidence>
<dbReference type="InterPro" id="IPR013780">
    <property type="entry name" value="Glyco_hydro_b"/>
</dbReference>
<comment type="cofactor">
    <cofactor evidence="10">
        <name>Zn(2+)</name>
        <dbReference type="ChEBI" id="CHEBI:29105"/>
    </cofactor>
    <text evidence="10">Binds 1 zinc ion per subunit.</text>
</comment>
<dbReference type="InterPro" id="IPR027291">
    <property type="entry name" value="Glyco_hydro_38_N_sf"/>
</dbReference>
<dbReference type="SMART" id="SM00872">
    <property type="entry name" value="Alpha-mann_mid"/>
    <property type="match status" value="1"/>
</dbReference>
<evidence type="ECO:0000256" key="4">
    <source>
        <dbReference type="ARBA" id="ARBA00022723"/>
    </source>
</evidence>
<feature type="chain" id="PRO_5035956978" description="Alpha-mannosidase" evidence="10">
    <location>
        <begin position="21"/>
        <end position="994"/>
    </location>
</feature>
<dbReference type="Pfam" id="PF07748">
    <property type="entry name" value="Glyco_hydro_38C"/>
    <property type="match status" value="1"/>
</dbReference>
<dbReference type="PANTHER" id="PTHR11607:SF3">
    <property type="entry name" value="LYSOSOMAL ALPHA-MANNOSIDASE"/>
    <property type="match status" value="1"/>
</dbReference>
<feature type="signal peptide" evidence="10">
    <location>
        <begin position="1"/>
        <end position="20"/>
    </location>
</feature>
<keyword evidence="4 10" id="KW-0479">Metal-binding</keyword>
<dbReference type="GO" id="GO:0030246">
    <property type="term" value="F:carbohydrate binding"/>
    <property type="evidence" value="ECO:0007669"/>
    <property type="project" value="InterPro"/>
</dbReference>
<dbReference type="SUPFAM" id="SSF88713">
    <property type="entry name" value="Glycoside hydrolase/deacetylase"/>
    <property type="match status" value="1"/>
</dbReference>
<reference evidence="12" key="1">
    <citation type="submission" date="2021-02" db="EMBL/GenBank/DDBJ databases">
        <authorList>
            <person name="Nowell W R."/>
        </authorList>
    </citation>
    <scope>NUCLEOTIDE SEQUENCE</scope>
</reference>
<dbReference type="FunFam" id="3.20.110.10:FF:000001">
    <property type="entry name" value="Alpha-mannosidase"/>
    <property type="match status" value="1"/>
</dbReference>
<dbReference type="InterPro" id="IPR000602">
    <property type="entry name" value="Glyco_hydro_38_N"/>
</dbReference>
<dbReference type="CDD" id="cd10810">
    <property type="entry name" value="GH38N_AMII_LAM_like"/>
    <property type="match status" value="1"/>
</dbReference>
<dbReference type="SUPFAM" id="SSF74650">
    <property type="entry name" value="Galactose mutarotase-like"/>
    <property type="match status" value="1"/>
</dbReference>
<dbReference type="Gene3D" id="2.70.98.30">
    <property type="entry name" value="Golgi alpha-mannosidase II, domain 4"/>
    <property type="match status" value="1"/>
</dbReference>
<dbReference type="Pfam" id="PF21260">
    <property type="entry name" value="Laman-like_dom"/>
    <property type="match status" value="1"/>
</dbReference>
<dbReference type="InterPro" id="IPR050843">
    <property type="entry name" value="Glycosyl_Hydrlase_38"/>
</dbReference>
<dbReference type="FunFam" id="1.20.1270.50:FF:000002">
    <property type="entry name" value="Alpha-mannosidase"/>
    <property type="match status" value="1"/>
</dbReference>
<keyword evidence="10" id="KW-0732">Signal</keyword>
<dbReference type="EMBL" id="CAJNOR010002802">
    <property type="protein sequence ID" value="CAF1342763.1"/>
    <property type="molecule type" value="Genomic_DNA"/>
</dbReference>
<evidence type="ECO:0000256" key="5">
    <source>
        <dbReference type="ARBA" id="ARBA00022801"/>
    </source>
</evidence>
<dbReference type="PANTHER" id="PTHR11607">
    <property type="entry name" value="ALPHA-MANNOSIDASE"/>
    <property type="match status" value="1"/>
</dbReference>
<evidence type="ECO:0000313" key="12">
    <source>
        <dbReference type="EMBL" id="CAF0749651.1"/>
    </source>
</evidence>
<evidence type="ECO:0000256" key="7">
    <source>
        <dbReference type="ARBA" id="ARBA00023157"/>
    </source>
</evidence>
<accession>A0A813P4B8</accession>
<evidence type="ECO:0000313" key="15">
    <source>
        <dbReference type="Proteomes" id="UP000663852"/>
    </source>
</evidence>
<proteinExistence type="inferred from homology"/>
<keyword evidence="5 10" id="KW-0378">Hydrolase</keyword>
<evidence type="ECO:0000256" key="1">
    <source>
        <dbReference type="ARBA" id="ARBA00000365"/>
    </source>
</evidence>
<evidence type="ECO:0000259" key="11">
    <source>
        <dbReference type="SMART" id="SM00872"/>
    </source>
</evidence>
<dbReference type="GO" id="GO:0005764">
    <property type="term" value="C:lysosome"/>
    <property type="evidence" value="ECO:0007669"/>
    <property type="project" value="TreeGrafter"/>
</dbReference>
<name>A0A813P4B8_ADIRI</name>
<keyword evidence="9 10" id="KW-0326">Glycosidase</keyword>
<comment type="similarity">
    <text evidence="2 10">Belongs to the glycosyl hydrolase 38 family.</text>
</comment>
<dbReference type="OrthoDB" id="2016903at2759"/>
<dbReference type="Pfam" id="PF01074">
    <property type="entry name" value="Glyco_hydro_38N"/>
    <property type="match status" value="1"/>
</dbReference>
<keyword evidence="14" id="KW-1185">Reference proteome</keyword>
<dbReference type="FunFam" id="2.70.98.30:FF:000003">
    <property type="entry name" value="Alpha-mannosidase"/>
    <property type="match status" value="1"/>
</dbReference>
<keyword evidence="8" id="KW-0325">Glycoprotein</keyword>
<evidence type="ECO:0000256" key="6">
    <source>
        <dbReference type="ARBA" id="ARBA00022833"/>
    </source>
</evidence>
<dbReference type="GO" id="GO:0006013">
    <property type="term" value="P:mannose metabolic process"/>
    <property type="evidence" value="ECO:0007669"/>
    <property type="project" value="InterPro"/>
</dbReference>
<dbReference type="InterPro" id="IPR011682">
    <property type="entry name" value="Glyco_hydro_38_C"/>
</dbReference>
<gene>
    <name evidence="12" type="ORF">EDS130_LOCUS2210</name>
    <name evidence="13" type="ORF">XAT740_LOCUS31048</name>
</gene>
<dbReference type="Pfam" id="PF09261">
    <property type="entry name" value="Alpha-mann_mid"/>
    <property type="match status" value="1"/>
</dbReference>
<organism evidence="12 15">
    <name type="scientific">Adineta ricciae</name>
    <name type="common">Rotifer</name>
    <dbReference type="NCBI Taxonomy" id="249248"/>
    <lineage>
        <taxon>Eukaryota</taxon>
        <taxon>Metazoa</taxon>
        <taxon>Spiralia</taxon>
        <taxon>Gnathifera</taxon>
        <taxon>Rotifera</taxon>
        <taxon>Eurotatoria</taxon>
        <taxon>Bdelloidea</taxon>
        <taxon>Adinetida</taxon>
        <taxon>Adinetidae</taxon>
        <taxon>Adineta</taxon>
    </lineage>
</organism>
<evidence type="ECO:0000256" key="8">
    <source>
        <dbReference type="ARBA" id="ARBA00023180"/>
    </source>
</evidence>
<evidence type="ECO:0000256" key="3">
    <source>
        <dbReference type="ARBA" id="ARBA00012752"/>
    </source>
</evidence>
<sequence length="994" mass="113621">MSIAVHTVIACFTIISICCGAPLKPSNTCGYDVCNLGKPDKLNVHIVPHTHDDVGWLKTVDQYYYGARNDIQHAAVQYILDSVIPSLVENSDRRFIYVEIAFFWRWWLQQTEEMRNTVRQLVNEGRLEFISGGWSMNDEGVTHYNSIIDQHSLGAEFLRDQFGQCGRPKLGWQIDPFGHSKQVASLFAHMGFDGLFFGRVDVQDYTERFKAKTMEMIWKGSANLGEDSWLFSGILPRVYEAPPSFCFDVHCQNEPIKDDPQLHDYNVPERVQAFIDAAHSQATGYATNHIINTMGSDFQYENADEWYKNLDKLIKYVNAQQGNGSDVNIFYSTPSCYLYALNKANRTWTTKSDDFFPISFNHHGLWNGYFTSRPALKRYERYSNNILQVTKQLNALSNVTLRHAFFPLSEAMGIAQHHDAVSGTEKQHVADDYAQRLAQGIDSATYVINEAYRKLLPKYNHSLTIPAQFLCQFSNISECLPIERQASFTLTLWNPTIHPVQHIVRVPVTQKYLIRSPTGSTVAADFMSISDQVKKIPGRTSSAQYELVFQAPLPALGFSTYYFESKSSLADNKRTEKSKLDQAHNEACVLQNQYLRVEFDQQGNLKNITNQERNFTVQFSSQGFYWYTSFPGNNSRPEFQASGAYAFRPLTPNPLPVSSSRNITCTYMDQVQTALIVYNQWCSQEVRLYDQANTVEIEWIVGPIPIEDGLGKEIIIRYDTDIRSNQYFYTDANGREVLERKRDYRPSWNYTVYESVGGNYYPVASRIWIKDNQTQMTVLTDRSEGGSSMHDGSIELMVHRRTLHDDSQGVGEPMNETAYGTGLVVRGRHVLILETPQLSASHHRPTAQQLFMSPLYTYALPGISYTDYSNNYRQTWSSLNESLPYNVHLLTFDQLAANVFLIRVEHYFELNEDATYSKSAQIDLDSLFNTLGKIKDLVELTLAGNMPLSEMKRLVWQTNDHQSSNLKLTKSNTLKSTIVSLNPMEIKTFQITIE</sequence>
<dbReference type="EC" id="3.2.1.-" evidence="10"/>
<dbReference type="InterPro" id="IPR037094">
    <property type="entry name" value="Glyco_hydro_38_cen_sf"/>
</dbReference>
<evidence type="ECO:0000256" key="9">
    <source>
        <dbReference type="ARBA" id="ARBA00023295"/>
    </source>
</evidence>
<dbReference type="Proteomes" id="UP000663828">
    <property type="component" value="Unassembled WGS sequence"/>
</dbReference>
<feature type="domain" description="Glycoside hydrolase family 38 central" evidence="11">
    <location>
        <begin position="364"/>
        <end position="437"/>
    </location>
</feature>
<dbReference type="FunFam" id="1.20.1270.50:FF:000003">
    <property type="entry name" value="Alpha-mannosidase"/>
    <property type="match status" value="1"/>
</dbReference>
<dbReference type="AlphaFoldDB" id="A0A813P4B8"/>
<keyword evidence="6 10" id="KW-0862">Zinc</keyword>
<evidence type="ECO:0000256" key="2">
    <source>
        <dbReference type="ARBA" id="ARBA00009792"/>
    </source>
</evidence>
<dbReference type="InterPro" id="IPR011330">
    <property type="entry name" value="Glyco_hydro/deAcase_b/a-brl"/>
</dbReference>
<evidence type="ECO:0000256" key="10">
    <source>
        <dbReference type="RuleBase" id="RU361199"/>
    </source>
</evidence>
<dbReference type="InterPro" id="IPR028995">
    <property type="entry name" value="Glyco_hydro_57/38_cen_sf"/>
</dbReference>
<dbReference type="EMBL" id="CAJNOJ010000005">
    <property type="protein sequence ID" value="CAF0749651.1"/>
    <property type="molecule type" value="Genomic_DNA"/>
</dbReference>
<dbReference type="GO" id="GO:0004559">
    <property type="term" value="F:alpha-mannosidase activity"/>
    <property type="evidence" value="ECO:0007669"/>
    <property type="project" value="UniProtKB-EC"/>
</dbReference>
<dbReference type="Gene3D" id="2.60.40.1180">
    <property type="entry name" value="Golgi alpha-mannosidase II"/>
    <property type="match status" value="1"/>
</dbReference>
<comment type="caution">
    <text evidence="12">The sequence shown here is derived from an EMBL/GenBank/DDBJ whole genome shotgun (WGS) entry which is preliminary data.</text>
</comment>
<comment type="catalytic activity">
    <reaction evidence="1">
        <text>Hydrolysis of terminal, non-reducing alpha-D-mannose residues in alpha-D-mannosides.</text>
        <dbReference type="EC" id="3.2.1.24"/>
    </reaction>
</comment>
<dbReference type="InterPro" id="IPR048534">
    <property type="entry name" value="Man2a1-like_dom"/>
</dbReference>
<keyword evidence="7" id="KW-1015">Disulfide bond</keyword>
<dbReference type="Gene3D" id="3.20.110.10">
    <property type="entry name" value="Glycoside hydrolase 38, N terminal domain"/>
    <property type="match status" value="1"/>
</dbReference>
<dbReference type="Gene3D" id="2.60.40.1360">
    <property type="match status" value="1"/>
</dbReference>
<dbReference type="Gene3D" id="1.20.1270.50">
    <property type="entry name" value="Glycoside hydrolase family 38, central domain"/>
    <property type="match status" value="2"/>
</dbReference>
<evidence type="ECO:0000313" key="14">
    <source>
        <dbReference type="Proteomes" id="UP000663828"/>
    </source>
</evidence>